<keyword evidence="2" id="KW-1185">Reference proteome</keyword>
<dbReference type="RefSeq" id="WP_390328349.1">
    <property type="nucleotide sequence ID" value="NZ_JBHRTP010000036.1"/>
</dbReference>
<organism evidence="1 2">
    <name type="scientific">Undibacterium arcticum</name>
    <dbReference type="NCBI Taxonomy" id="1762892"/>
    <lineage>
        <taxon>Bacteria</taxon>
        <taxon>Pseudomonadati</taxon>
        <taxon>Pseudomonadota</taxon>
        <taxon>Betaproteobacteria</taxon>
        <taxon>Burkholderiales</taxon>
        <taxon>Oxalobacteraceae</taxon>
        <taxon>Undibacterium</taxon>
    </lineage>
</organism>
<protein>
    <submittedName>
        <fullName evidence="1">Uncharacterized protein</fullName>
    </submittedName>
</protein>
<comment type="caution">
    <text evidence="1">The sequence shown here is derived from an EMBL/GenBank/DDBJ whole genome shotgun (WGS) entry which is preliminary data.</text>
</comment>
<dbReference type="EMBL" id="JBHRTP010000036">
    <property type="protein sequence ID" value="MFC3108686.1"/>
    <property type="molecule type" value="Genomic_DNA"/>
</dbReference>
<proteinExistence type="predicted"/>
<dbReference type="Proteomes" id="UP001595530">
    <property type="component" value="Unassembled WGS sequence"/>
</dbReference>
<evidence type="ECO:0000313" key="1">
    <source>
        <dbReference type="EMBL" id="MFC3108686.1"/>
    </source>
</evidence>
<sequence length="59" mass="6702">MLYRKQLLTWKNSIFEIDLTGRRAEKRGAIAGDIQPRRPSLAIACGNLTAIKACIWQMI</sequence>
<accession>A0ABV7F3P5</accession>
<name>A0ABV7F3P5_9BURK</name>
<gene>
    <name evidence="1" type="ORF">ACFOFO_12055</name>
</gene>
<evidence type="ECO:0000313" key="2">
    <source>
        <dbReference type="Proteomes" id="UP001595530"/>
    </source>
</evidence>
<reference evidence="2" key="1">
    <citation type="journal article" date="2019" name="Int. J. Syst. Evol. Microbiol.">
        <title>The Global Catalogue of Microorganisms (GCM) 10K type strain sequencing project: providing services to taxonomists for standard genome sequencing and annotation.</title>
        <authorList>
            <consortium name="The Broad Institute Genomics Platform"/>
            <consortium name="The Broad Institute Genome Sequencing Center for Infectious Disease"/>
            <person name="Wu L."/>
            <person name="Ma J."/>
        </authorList>
    </citation>
    <scope>NUCLEOTIDE SEQUENCE [LARGE SCALE GENOMIC DNA]</scope>
    <source>
        <strain evidence="2">KCTC 42986</strain>
    </source>
</reference>